<dbReference type="EMBL" id="BAABHA010000002">
    <property type="protein sequence ID" value="GAA4376443.1"/>
    <property type="molecule type" value="Genomic_DNA"/>
</dbReference>
<comment type="caution">
    <text evidence="2">The sequence shown here is derived from an EMBL/GenBank/DDBJ whole genome shotgun (WGS) entry which is preliminary data.</text>
</comment>
<dbReference type="PROSITE" id="PS51257">
    <property type="entry name" value="PROKAR_LIPOPROTEIN"/>
    <property type="match status" value="1"/>
</dbReference>
<dbReference type="Pfam" id="PF12388">
    <property type="entry name" value="Peptidase_M57"/>
    <property type="match status" value="1"/>
</dbReference>
<sequence length="270" mass="28755">MNFKKLLPALSIAACSVMALSSCSKKEEVLAKDQLSQETISQIQKLGFSTHDAKAVEGGVLVEGDIILSDSDLKGNLDYQLMRVGDEEHYRTTNLVTANTTRTIYVAVSSSLPSAYVTAVDEVVRRFNAQNLRLRFQRVSSGYNVLFTAAPSGSGYLASAGFPSGGNPYNRVQVNVGAIGTANASTYIATILAHELGHCIGFRHTDYANRAYSCGGAFTNEGASTVGAIYIPGTPSAYNGDSSSWMLACIGSGANRPFNTNDVTALNYVY</sequence>
<name>A0ABP8IW06_9BACT</name>
<evidence type="ECO:0000313" key="3">
    <source>
        <dbReference type="Proteomes" id="UP001500454"/>
    </source>
</evidence>
<dbReference type="Gene3D" id="3.40.390.10">
    <property type="entry name" value="Collagenase (Catalytic Domain)"/>
    <property type="match status" value="1"/>
</dbReference>
<protein>
    <recommendedName>
        <fullName evidence="4">Protease</fullName>
    </recommendedName>
</protein>
<accession>A0ABP8IW06</accession>
<evidence type="ECO:0000313" key="2">
    <source>
        <dbReference type="EMBL" id="GAA4376443.1"/>
    </source>
</evidence>
<dbReference type="InterPro" id="IPR024079">
    <property type="entry name" value="MetalloPept_cat_dom_sf"/>
</dbReference>
<feature type="signal peptide" evidence="1">
    <location>
        <begin position="1"/>
        <end position="19"/>
    </location>
</feature>
<feature type="chain" id="PRO_5046734580" description="Protease" evidence="1">
    <location>
        <begin position="20"/>
        <end position="270"/>
    </location>
</feature>
<proteinExistence type="predicted"/>
<evidence type="ECO:0008006" key="4">
    <source>
        <dbReference type="Google" id="ProtNLM"/>
    </source>
</evidence>
<dbReference type="Proteomes" id="UP001500454">
    <property type="component" value="Unassembled WGS sequence"/>
</dbReference>
<evidence type="ECO:0000256" key="1">
    <source>
        <dbReference type="SAM" id="SignalP"/>
    </source>
</evidence>
<keyword evidence="3" id="KW-1185">Reference proteome</keyword>
<gene>
    <name evidence="2" type="ORF">GCM10023186_10330</name>
</gene>
<dbReference type="RefSeq" id="WP_345222004.1">
    <property type="nucleotide sequence ID" value="NZ_BAABHA010000002.1"/>
</dbReference>
<reference evidence="3" key="1">
    <citation type="journal article" date="2019" name="Int. J. Syst. Evol. Microbiol.">
        <title>The Global Catalogue of Microorganisms (GCM) 10K type strain sequencing project: providing services to taxonomists for standard genome sequencing and annotation.</title>
        <authorList>
            <consortium name="The Broad Institute Genomics Platform"/>
            <consortium name="The Broad Institute Genome Sequencing Center for Infectious Disease"/>
            <person name="Wu L."/>
            <person name="Ma J."/>
        </authorList>
    </citation>
    <scope>NUCLEOTIDE SEQUENCE [LARGE SCALE GENOMIC DNA]</scope>
    <source>
        <strain evidence="3">JCM 17924</strain>
    </source>
</reference>
<dbReference type="SUPFAM" id="SSF55486">
    <property type="entry name" value="Metalloproteases ('zincins'), catalytic domain"/>
    <property type="match status" value="1"/>
</dbReference>
<keyword evidence="1" id="KW-0732">Signal</keyword>
<dbReference type="InterPro" id="IPR024653">
    <property type="entry name" value="Peptidase_M10/M27/M57"/>
</dbReference>
<organism evidence="2 3">
    <name type="scientific">Hymenobacter koreensis</name>
    <dbReference type="NCBI Taxonomy" id="1084523"/>
    <lineage>
        <taxon>Bacteria</taxon>
        <taxon>Pseudomonadati</taxon>
        <taxon>Bacteroidota</taxon>
        <taxon>Cytophagia</taxon>
        <taxon>Cytophagales</taxon>
        <taxon>Hymenobacteraceae</taxon>
        <taxon>Hymenobacter</taxon>
    </lineage>
</organism>